<accession>A0A6P2PBK0</accession>
<dbReference type="Pfam" id="PF02133">
    <property type="entry name" value="Transp_cyt_pur"/>
    <property type="match status" value="1"/>
</dbReference>
<comment type="subcellular location">
    <subcellularLocation>
        <location evidence="1">Membrane</location>
        <topology evidence="1">Multi-pass membrane protein</topology>
    </subcellularLocation>
</comment>
<name>A0A6P2PBK0_BURL3</name>
<evidence type="ECO:0000256" key="2">
    <source>
        <dbReference type="ARBA" id="ARBA00008974"/>
    </source>
</evidence>
<dbReference type="GO" id="GO:0022857">
    <property type="term" value="F:transmembrane transporter activity"/>
    <property type="evidence" value="ECO:0007669"/>
    <property type="project" value="InterPro"/>
</dbReference>
<evidence type="ECO:0000313" key="10">
    <source>
        <dbReference type="Proteomes" id="UP000494170"/>
    </source>
</evidence>
<evidence type="ECO:0000256" key="3">
    <source>
        <dbReference type="ARBA" id="ARBA00022448"/>
    </source>
</evidence>
<evidence type="ECO:0000256" key="7">
    <source>
        <dbReference type="PIRNR" id="PIRNR002744"/>
    </source>
</evidence>
<dbReference type="PIRSF" id="PIRSF002744">
    <property type="entry name" value="Pur-cyt_permease"/>
    <property type="match status" value="1"/>
</dbReference>
<feature type="transmembrane region" description="Helical" evidence="8">
    <location>
        <begin position="169"/>
        <end position="188"/>
    </location>
</feature>
<feature type="transmembrane region" description="Helical" evidence="8">
    <location>
        <begin position="140"/>
        <end position="157"/>
    </location>
</feature>
<dbReference type="InterPro" id="IPR026030">
    <property type="entry name" value="Pur-cyt_permease_Fcy2/21/22"/>
</dbReference>
<evidence type="ECO:0000313" key="9">
    <source>
        <dbReference type="EMBL" id="VWC04665.1"/>
    </source>
</evidence>
<feature type="transmembrane region" description="Helical" evidence="8">
    <location>
        <begin position="355"/>
        <end position="380"/>
    </location>
</feature>
<keyword evidence="5 8" id="KW-1133">Transmembrane helix</keyword>
<evidence type="ECO:0000256" key="1">
    <source>
        <dbReference type="ARBA" id="ARBA00004141"/>
    </source>
</evidence>
<feature type="transmembrane region" description="Helical" evidence="8">
    <location>
        <begin position="36"/>
        <end position="56"/>
    </location>
</feature>
<dbReference type="PANTHER" id="PTHR31806">
    <property type="entry name" value="PURINE-CYTOSINE PERMEASE FCY2-RELATED"/>
    <property type="match status" value="1"/>
</dbReference>
<dbReference type="EMBL" id="CABVPY010000037">
    <property type="protein sequence ID" value="VWC04665.1"/>
    <property type="molecule type" value="Genomic_DNA"/>
</dbReference>
<evidence type="ECO:0000256" key="5">
    <source>
        <dbReference type="ARBA" id="ARBA00022989"/>
    </source>
</evidence>
<gene>
    <name evidence="9" type="ORF">BLA6863_05041</name>
</gene>
<dbReference type="Proteomes" id="UP000494170">
    <property type="component" value="Unassembled WGS sequence"/>
</dbReference>
<feature type="transmembrane region" description="Helical" evidence="8">
    <location>
        <begin position="240"/>
        <end position="263"/>
    </location>
</feature>
<keyword evidence="6 7" id="KW-0472">Membrane</keyword>
<feature type="transmembrane region" description="Helical" evidence="8">
    <location>
        <begin position="283"/>
        <end position="304"/>
    </location>
</feature>
<feature type="transmembrane region" description="Helical" evidence="8">
    <location>
        <begin position="62"/>
        <end position="80"/>
    </location>
</feature>
<dbReference type="AlphaFoldDB" id="A0A6P2PBK0"/>
<feature type="transmembrane region" description="Helical" evidence="8">
    <location>
        <begin position="200"/>
        <end position="219"/>
    </location>
</feature>
<organism evidence="9 10">
    <name type="scientific">Burkholderia lata (strain ATCC 17760 / DSM 23089 / LMG 22485 / NCIMB 9086 / R18194 / 383)</name>
    <dbReference type="NCBI Taxonomy" id="482957"/>
    <lineage>
        <taxon>Bacteria</taxon>
        <taxon>Pseudomonadati</taxon>
        <taxon>Pseudomonadota</taxon>
        <taxon>Betaproteobacteria</taxon>
        <taxon>Burkholderiales</taxon>
        <taxon>Burkholderiaceae</taxon>
        <taxon>Burkholderia</taxon>
        <taxon>Burkholderia cepacia complex</taxon>
    </lineage>
</organism>
<feature type="transmembrane region" description="Helical" evidence="8">
    <location>
        <begin position="100"/>
        <end position="128"/>
    </location>
</feature>
<evidence type="ECO:0000256" key="8">
    <source>
        <dbReference type="SAM" id="Phobius"/>
    </source>
</evidence>
<feature type="transmembrane region" description="Helical" evidence="8">
    <location>
        <begin position="331"/>
        <end position="349"/>
    </location>
</feature>
<dbReference type="RefSeq" id="WP_174940793.1">
    <property type="nucleotide sequence ID" value="NZ_CABVPY010000037.1"/>
</dbReference>
<dbReference type="PANTHER" id="PTHR31806:SF1">
    <property type="entry name" value="PURINE-CYTOSINE PERMEASE FCY2-RELATED"/>
    <property type="match status" value="1"/>
</dbReference>
<proteinExistence type="inferred from homology"/>
<keyword evidence="3 7" id="KW-0813">Transport</keyword>
<feature type="transmembrane region" description="Helical" evidence="8">
    <location>
        <begin position="443"/>
        <end position="461"/>
    </location>
</feature>
<dbReference type="InterPro" id="IPR001248">
    <property type="entry name" value="Pur-cyt_permease"/>
</dbReference>
<dbReference type="GO" id="GO:0005886">
    <property type="term" value="C:plasma membrane"/>
    <property type="evidence" value="ECO:0007669"/>
    <property type="project" value="TreeGrafter"/>
</dbReference>
<comment type="similarity">
    <text evidence="2 7">Belongs to the purine-cytosine permease (2.A.39) family.</text>
</comment>
<feature type="transmembrane region" description="Helical" evidence="8">
    <location>
        <begin position="400"/>
        <end position="423"/>
    </location>
</feature>
<keyword evidence="4 8" id="KW-0812">Transmembrane</keyword>
<protein>
    <submittedName>
        <fullName evidence="9">Allantoin permease</fullName>
    </submittedName>
</protein>
<sequence length="480" mass="51435">MEHVAQASHPSAIEGRSIDYVPKHERSAKLRHQGPFWFVGNFHFLTVSIGFVGPAMGLSAGWTTLAGALGIMFGTVFMAFHGSQGPEMGLPQMIQSRAQFGYRGVVLALVAALFVFFGINVVNVALIVEGVHNILGYDSKPVGLVAIAIGALLAIYGHDAMHRAFKWSLYATLPVYVIVTVLAMMHAGGGEAGRPMPNLGFNWVAFLTQFAVSASYNIGYAPYVSDYTRYLPADTRRKPLIAAVFVGASLSGAWMIALGASLAQSLSATNVLSAIYGLGNAAAPGFGALLVTVAVVGFVPIIALNTYSATLTVLTGADCLKPLTPGRRARVTTIVAISVLLAVCILLLKGGGLNLLNLFLTTLLYFLVPWTAVNLVDYFFVRKGHYVIPHFFRPDGIYGAWQATGIAAYLIGFAAMIPFFSIFDPSTGKAVFVGFIAQRLHEIDIAWLVGLIVSGGVYYRLSRKLDLDAERALVRAHESV</sequence>
<dbReference type="Gene3D" id="1.10.4160.10">
    <property type="entry name" value="Hydantoin permease"/>
    <property type="match status" value="1"/>
</dbReference>
<evidence type="ECO:0000256" key="4">
    <source>
        <dbReference type="ARBA" id="ARBA00022692"/>
    </source>
</evidence>
<reference evidence="9 10" key="1">
    <citation type="submission" date="2019-09" db="EMBL/GenBank/DDBJ databases">
        <authorList>
            <person name="Depoorter E."/>
        </authorList>
    </citation>
    <scope>NUCLEOTIDE SEQUENCE [LARGE SCALE GENOMIC DNA]</scope>
    <source>
        <strain evidence="9">LMG 6863</strain>
    </source>
</reference>
<evidence type="ECO:0000256" key="6">
    <source>
        <dbReference type="ARBA" id="ARBA00023136"/>
    </source>
</evidence>